<dbReference type="PROSITE" id="PS50893">
    <property type="entry name" value="ABC_TRANSPORTER_2"/>
    <property type="match status" value="1"/>
</dbReference>
<evidence type="ECO:0000256" key="2">
    <source>
        <dbReference type="ARBA" id="ARBA00022448"/>
    </source>
</evidence>
<dbReference type="PANTHER" id="PTHR43335">
    <property type="entry name" value="ABC TRANSPORTER, ATP-BINDING PROTEIN"/>
    <property type="match status" value="1"/>
</dbReference>
<evidence type="ECO:0000313" key="6">
    <source>
        <dbReference type="EMBL" id="GLV59435.1"/>
    </source>
</evidence>
<feature type="domain" description="ABC transporter" evidence="5">
    <location>
        <begin position="18"/>
        <end position="248"/>
    </location>
</feature>
<organism evidence="6 7">
    <name type="scientific">Dictyobacter halimunensis</name>
    <dbReference type="NCBI Taxonomy" id="3026934"/>
    <lineage>
        <taxon>Bacteria</taxon>
        <taxon>Bacillati</taxon>
        <taxon>Chloroflexota</taxon>
        <taxon>Ktedonobacteria</taxon>
        <taxon>Ktedonobacterales</taxon>
        <taxon>Dictyobacteraceae</taxon>
        <taxon>Dictyobacter</taxon>
    </lineage>
</organism>
<reference evidence="6 7" key="1">
    <citation type="submission" date="2023-02" db="EMBL/GenBank/DDBJ databases">
        <title>Dictyobacter halimunensis sp. nov., a new member of the class Ktedonobacteria from forest soil in a geothermal area.</title>
        <authorList>
            <person name="Rachmania M.K."/>
            <person name="Ningsih F."/>
            <person name="Sakai Y."/>
            <person name="Yabe S."/>
            <person name="Yokota A."/>
            <person name="Sjamsuridzal W."/>
        </authorList>
    </citation>
    <scope>NUCLEOTIDE SEQUENCE [LARGE SCALE GENOMIC DNA]</scope>
    <source>
        <strain evidence="6 7">S3.2.2.5</strain>
    </source>
</reference>
<keyword evidence="4" id="KW-0067">ATP-binding</keyword>
<comment type="caution">
    <text evidence="6">The sequence shown here is derived from an EMBL/GenBank/DDBJ whole genome shotgun (WGS) entry which is preliminary data.</text>
</comment>
<evidence type="ECO:0000259" key="5">
    <source>
        <dbReference type="PROSITE" id="PS50893"/>
    </source>
</evidence>
<dbReference type="PANTHER" id="PTHR43335:SF3">
    <property type="entry name" value="ABC TRANSPORTER"/>
    <property type="match status" value="1"/>
</dbReference>
<name>A0ABQ6G3Q9_9CHLR</name>
<keyword evidence="7" id="KW-1185">Reference proteome</keyword>
<keyword evidence="2" id="KW-0813">Transport</keyword>
<dbReference type="EMBL" id="BSRI01000002">
    <property type="protein sequence ID" value="GLV59435.1"/>
    <property type="molecule type" value="Genomic_DNA"/>
</dbReference>
<dbReference type="InterPro" id="IPR027417">
    <property type="entry name" value="P-loop_NTPase"/>
</dbReference>
<dbReference type="RefSeq" id="WP_338256074.1">
    <property type="nucleotide sequence ID" value="NZ_BSRI01000002.1"/>
</dbReference>
<dbReference type="Gene3D" id="3.40.50.300">
    <property type="entry name" value="P-loop containing nucleotide triphosphate hydrolases"/>
    <property type="match status" value="1"/>
</dbReference>
<dbReference type="SUPFAM" id="SSF52540">
    <property type="entry name" value="P-loop containing nucleoside triphosphate hydrolases"/>
    <property type="match status" value="1"/>
</dbReference>
<dbReference type="CDD" id="cd03230">
    <property type="entry name" value="ABC_DR_subfamily_A"/>
    <property type="match status" value="1"/>
</dbReference>
<accession>A0ABQ6G3Q9</accession>
<proteinExistence type="inferred from homology"/>
<dbReference type="SMART" id="SM00382">
    <property type="entry name" value="AAA"/>
    <property type="match status" value="1"/>
</dbReference>
<evidence type="ECO:0000256" key="3">
    <source>
        <dbReference type="ARBA" id="ARBA00022741"/>
    </source>
</evidence>
<keyword evidence="3" id="KW-0547">Nucleotide-binding</keyword>
<evidence type="ECO:0000313" key="7">
    <source>
        <dbReference type="Proteomes" id="UP001344906"/>
    </source>
</evidence>
<sequence>MQNMVVPSTTAPTTEAIIKIQNVSKRYHNTHALRDISLEIPRGTIYGLIGPNGAGKTTLLRILAALLTPSSGQVWIEEQEVTRTPSIIQRKVGYMPDFFGVYPDLTSAEYLEFYAGIHGIPRQKRAGIVTDLLELVELSSKREAMVETLSRGMKQRLCLARALVHDPDILLLDEPASGLDPRARVELRELVRTLQGMGKTILISSHILLELAEMCTDIAIIQNGQLVIAGDVERVTHQLGGARQIEIRLLDNTRIDDVVAHLENVADIHNITTNEDRLIQAEFSGDDETLHHILAALIAQGYPVVSFAPRSGGGRLEEVFMHITERGSQA</sequence>
<dbReference type="InterPro" id="IPR003593">
    <property type="entry name" value="AAA+_ATPase"/>
</dbReference>
<dbReference type="Proteomes" id="UP001344906">
    <property type="component" value="Unassembled WGS sequence"/>
</dbReference>
<dbReference type="Pfam" id="PF00005">
    <property type="entry name" value="ABC_tran"/>
    <property type="match status" value="1"/>
</dbReference>
<protein>
    <submittedName>
        <fullName evidence="6">ABC transporter</fullName>
    </submittedName>
</protein>
<evidence type="ECO:0000256" key="4">
    <source>
        <dbReference type="ARBA" id="ARBA00022840"/>
    </source>
</evidence>
<evidence type="ECO:0000256" key="1">
    <source>
        <dbReference type="ARBA" id="ARBA00005417"/>
    </source>
</evidence>
<dbReference type="InterPro" id="IPR003439">
    <property type="entry name" value="ABC_transporter-like_ATP-bd"/>
</dbReference>
<comment type="similarity">
    <text evidence="1">Belongs to the ABC transporter superfamily.</text>
</comment>
<gene>
    <name evidence="6" type="ORF">KDH_62620</name>
</gene>